<dbReference type="PATRIC" id="fig|322095.3.peg.491"/>
<dbReference type="STRING" id="322095.HMPREF3185_00501"/>
<dbReference type="Proteomes" id="UP000070224">
    <property type="component" value="Unassembled WGS sequence"/>
</dbReference>
<name>A0A134BCA1_9PORP</name>
<comment type="caution">
    <text evidence="1">The sequence shown here is derived from an EMBL/GenBank/DDBJ whole genome shotgun (WGS) entry which is preliminary data.</text>
</comment>
<sequence length="347" mass="39560">MWGEVHKALRDGWLLPALLERLIAVRIISLCLRSIFIRLGHLPHLGDDTRSYDERPMNTMKPTDPSPEPLDALVVGRKVLTYLAESPEPSPRVWECYSREQVKLEMQARFCRQEMSREEADRLRSYPYAGTTLSYPLPNQGITELCGPAAIAYDLMLTDPVAYISAMLSLYETGICAVGDLYLQASKGLRGSSREGISGIDWMFLGAMREGRNMLFGVDGKAGPLALFSPPKDMLYWLRGIYPHERFVQRLSFVGWGSERAHRRAIIEALRKPTRSFLLIDSKLIKADSKGNRIARLHWIVIKPGTAVWSEDGERVSFTYFTWGAERVGRFRVKDLIKYLYVTIVRE</sequence>
<proteinExistence type="predicted"/>
<reference evidence="2" key="1">
    <citation type="submission" date="2016-01" db="EMBL/GenBank/DDBJ databases">
        <authorList>
            <person name="Mitreva M."/>
            <person name="Pepin K.H."/>
            <person name="Mihindukulasuriya K.A."/>
            <person name="Fulton R."/>
            <person name="Fronick C."/>
            <person name="O'Laughlin M."/>
            <person name="Miner T."/>
            <person name="Herter B."/>
            <person name="Rosa B.A."/>
            <person name="Cordes M."/>
            <person name="Tomlinson C."/>
            <person name="Wollam A."/>
            <person name="Palsikar V.B."/>
            <person name="Mardis E.R."/>
            <person name="Wilson R.K."/>
        </authorList>
    </citation>
    <scope>NUCLEOTIDE SEQUENCE [LARGE SCALE GENOMIC DNA]</scope>
    <source>
        <strain evidence="2">KA00683</strain>
    </source>
</reference>
<dbReference type="AlphaFoldDB" id="A0A134BCA1"/>
<organism evidence="1 2">
    <name type="scientific">Porphyromonas somerae</name>
    <dbReference type="NCBI Taxonomy" id="322095"/>
    <lineage>
        <taxon>Bacteria</taxon>
        <taxon>Pseudomonadati</taxon>
        <taxon>Bacteroidota</taxon>
        <taxon>Bacteroidia</taxon>
        <taxon>Bacteroidales</taxon>
        <taxon>Porphyromonadaceae</taxon>
        <taxon>Porphyromonas</taxon>
    </lineage>
</organism>
<evidence type="ECO:0000313" key="2">
    <source>
        <dbReference type="Proteomes" id="UP000070224"/>
    </source>
</evidence>
<keyword evidence="2" id="KW-1185">Reference proteome</keyword>
<evidence type="ECO:0000313" key="1">
    <source>
        <dbReference type="EMBL" id="KXB77578.1"/>
    </source>
</evidence>
<gene>
    <name evidence="1" type="ORF">HMPREF3185_00501</name>
</gene>
<dbReference type="EMBL" id="LSDK01000036">
    <property type="protein sequence ID" value="KXB77578.1"/>
    <property type="molecule type" value="Genomic_DNA"/>
</dbReference>
<accession>A0A134BCA1</accession>
<protein>
    <submittedName>
        <fullName evidence="1">Uncharacterized protein</fullName>
    </submittedName>
</protein>